<dbReference type="Proteomes" id="UP001554047">
    <property type="component" value="Unassembled WGS sequence"/>
</dbReference>
<sequence>MKVNHYTVLAIVSILLTIAGLSWLSYTIVDQQKQIEQLHEQLQHEQMKYKIIINDPLVRDAMEAGG</sequence>
<gene>
    <name evidence="2" type="ORF">AB1I55_10445</name>
</gene>
<keyword evidence="1" id="KW-0812">Transmembrane</keyword>
<dbReference type="EMBL" id="JBFDTB010000016">
    <property type="protein sequence ID" value="MEW3466510.1"/>
    <property type="molecule type" value="Genomic_DNA"/>
</dbReference>
<organism evidence="2 3">
    <name type="scientific">Enterococcus entomosocium</name>
    <dbReference type="NCBI Taxonomy" id="3034352"/>
    <lineage>
        <taxon>Bacteria</taxon>
        <taxon>Bacillati</taxon>
        <taxon>Bacillota</taxon>
        <taxon>Bacilli</taxon>
        <taxon>Lactobacillales</taxon>
        <taxon>Enterococcaceae</taxon>
        <taxon>Enterococcus</taxon>
    </lineage>
</organism>
<dbReference type="RefSeq" id="WP_196044565.1">
    <property type="nucleotide sequence ID" value="NZ_JBFDTA010000018.1"/>
</dbReference>
<comment type="caution">
    <text evidence="2">The sequence shown here is derived from an EMBL/GenBank/DDBJ whole genome shotgun (WGS) entry which is preliminary data.</text>
</comment>
<accession>A0ABV3MDK3</accession>
<protein>
    <submittedName>
        <fullName evidence="2">Uncharacterized protein</fullName>
    </submittedName>
</protein>
<keyword evidence="1" id="KW-0472">Membrane</keyword>
<proteinExistence type="predicted"/>
<name>A0ABV3MDK3_9ENTE</name>
<evidence type="ECO:0000313" key="3">
    <source>
        <dbReference type="Proteomes" id="UP001554047"/>
    </source>
</evidence>
<evidence type="ECO:0000256" key="1">
    <source>
        <dbReference type="SAM" id="Phobius"/>
    </source>
</evidence>
<evidence type="ECO:0000313" key="2">
    <source>
        <dbReference type="EMBL" id="MEW3466510.1"/>
    </source>
</evidence>
<keyword evidence="1" id="KW-1133">Transmembrane helix</keyword>
<feature type="transmembrane region" description="Helical" evidence="1">
    <location>
        <begin position="6"/>
        <end position="29"/>
    </location>
</feature>
<keyword evidence="3" id="KW-1185">Reference proteome</keyword>
<reference evidence="2 3" key="1">
    <citation type="submission" date="2024-05" db="EMBL/GenBank/DDBJ databases">
        <title>Human gut microbiome strain richness.</title>
        <authorList>
            <person name="Chen-Liaw A."/>
        </authorList>
    </citation>
    <scope>NUCLEOTIDE SEQUENCE [LARGE SCALE GENOMIC DNA]</scope>
    <source>
        <strain evidence="2 3">J1100102st1_G3_J1100102_180507</strain>
    </source>
</reference>